<feature type="compositionally biased region" description="Gly residues" evidence="1">
    <location>
        <begin position="166"/>
        <end position="175"/>
    </location>
</feature>
<dbReference type="Proteomes" id="UP000636579">
    <property type="component" value="Unassembled WGS sequence"/>
</dbReference>
<keyword evidence="2" id="KW-1133">Transmembrane helix</keyword>
<keyword evidence="2" id="KW-0472">Membrane</keyword>
<sequence length="462" mass="48434">MNNQKPETGRRFFDWMRTTGLLRPEETWVGGVFAGISAKVGWDAALVRGLGVVAFIIFFSPAALLYGLAWILVPNREGRIHAQEAVRGNYTSGFVGGMILTVLGALNVFTPISVAGPLAVLLNIVILGAVAWLVYVAVKNHRKDSASATTGDSDTGRYPTNSSSAGPGGSTGKAGAGDSTPTRADGKPAWYPRERVTTTAPGHTSGSGNSALKQDAAYPGPASVRAPRQPSGRSEYSPRERAERRRRRQLSWGLGLLALPMVVGLSWLAGGFGLSGVTVALVATAGLVLLLGLTHFTAALRGRPGTPGLLALSTAVMLVLFAGQTVSGFAGGTNHAFGNYQTSDTQVRSAFSNTTVDLSDLSALEGSADPAIWDAQVNQAFSNTSVIVPDDARVVISNGQALSNLEIATQDDSLEQSGISGEDLVIGPADSENEIHLDLNSAFGNTTIYDSTTYDQEADEQR</sequence>
<protein>
    <submittedName>
        <fullName evidence="4">Phage shock protein PspC (Stress-responsive transcriptional regulator)</fullName>
    </submittedName>
</protein>
<feature type="domain" description="Phage shock protein PspC N-terminal" evidence="3">
    <location>
        <begin position="21"/>
        <end position="75"/>
    </location>
</feature>
<feature type="transmembrane region" description="Helical" evidence="2">
    <location>
        <begin position="118"/>
        <end position="138"/>
    </location>
</feature>
<evidence type="ECO:0000313" key="5">
    <source>
        <dbReference type="Proteomes" id="UP000636579"/>
    </source>
</evidence>
<feature type="transmembrane region" description="Helical" evidence="2">
    <location>
        <begin position="250"/>
        <end position="270"/>
    </location>
</feature>
<keyword evidence="2" id="KW-0812">Transmembrane</keyword>
<proteinExistence type="predicted"/>
<reference evidence="4 5" key="1">
    <citation type="submission" date="2020-10" db="EMBL/GenBank/DDBJ databases">
        <title>Sequencing the genomes of 1000 actinobacteria strains.</title>
        <authorList>
            <person name="Klenk H.-P."/>
        </authorList>
    </citation>
    <scope>NUCLEOTIDE SEQUENCE [LARGE SCALE GENOMIC DNA]</scope>
    <source>
        <strain evidence="4 5">DSM 15474</strain>
    </source>
</reference>
<evidence type="ECO:0000313" key="4">
    <source>
        <dbReference type="EMBL" id="MBE1515417.1"/>
    </source>
</evidence>
<feature type="compositionally biased region" description="Polar residues" evidence="1">
    <location>
        <begin position="197"/>
        <end position="212"/>
    </location>
</feature>
<dbReference type="RefSeq" id="WP_192592260.1">
    <property type="nucleotide sequence ID" value="NZ_JADBEE010000002.1"/>
</dbReference>
<dbReference type="InterPro" id="IPR007168">
    <property type="entry name" value="Phageshock_PspC_N"/>
</dbReference>
<evidence type="ECO:0000256" key="1">
    <source>
        <dbReference type="SAM" id="MobiDB-lite"/>
    </source>
</evidence>
<feature type="transmembrane region" description="Helical" evidence="2">
    <location>
        <begin position="308"/>
        <end position="330"/>
    </location>
</feature>
<accession>A0ABR9J8U5</accession>
<comment type="caution">
    <text evidence="4">The sequence shown here is derived from an EMBL/GenBank/DDBJ whole genome shotgun (WGS) entry which is preliminary data.</text>
</comment>
<dbReference type="EMBL" id="JADBEE010000002">
    <property type="protein sequence ID" value="MBE1515417.1"/>
    <property type="molecule type" value="Genomic_DNA"/>
</dbReference>
<evidence type="ECO:0000259" key="3">
    <source>
        <dbReference type="Pfam" id="PF04024"/>
    </source>
</evidence>
<organism evidence="4 5">
    <name type="scientific">Nesterenkonia halotolerans</name>
    <dbReference type="NCBI Taxonomy" id="225325"/>
    <lineage>
        <taxon>Bacteria</taxon>
        <taxon>Bacillati</taxon>
        <taxon>Actinomycetota</taxon>
        <taxon>Actinomycetes</taxon>
        <taxon>Micrococcales</taxon>
        <taxon>Micrococcaceae</taxon>
        <taxon>Nesterenkonia</taxon>
    </lineage>
</organism>
<keyword evidence="5" id="KW-1185">Reference proteome</keyword>
<feature type="transmembrane region" description="Helical" evidence="2">
    <location>
        <begin position="276"/>
        <end position="296"/>
    </location>
</feature>
<dbReference type="Pfam" id="PF04024">
    <property type="entry name" value="PspC"/>
    <property type="match status" value="1"/>
</dbReference>
<feature type="transmembrane region" description="Helical" evidence="2">
    <location>
        <begin position="94"/>
        <end position="112"/>
    </location>
</feature>
<evidence type="ECO:0000256" key="2">
    <source>
        <dbReference type="SAM" id="Phobius"/>
    </source>
</evidence>
<feature type="region of interest" description="Disordered" evidence="1">
    <location>
        <begin position="144"/>
        <end position="244"/>
    </location>
</feature>
<gene>
    <name evidence="4" type="ORF">H4W26_002209</name>
</gene>
<name>A0ABR9J8U5_9MICC</name>
<feature type="compositionally biased region" description="Polar residues" evidence="1">
    <location>
        <begin position="146"/>
        <end position="161"/>
    </location>
</feature>
<feature type="transmembrane region" description="Helical" evidence="2">
    <location>
        <begin position="50"/>
        <end position="73"/>
    </location>
</feature>